<evidence type="ECO:0000313" key="2">
    <source>
        <dbReference type="Proteomes" id="UP000070121"/>
    </source>
</evidence>
<keyword evidence="2" id="KW-1185">Reference proteome</keyword>
<organism evidence="1 2">
    <name type="scientific">Colletotrichum salicis</name>
    <dbReference type="NCBI Taxonomy" id="1209931"/>
    <lineage>
        <taxon>Eukaryota</taxon>
        <taxon>Fungi</taxon>
        <taxon>Dikarya</taxon>
        <taxon>Ascomycota</taxon>
        <taxon>Pezizomycotina</taxon>
        <taxon>Sordariomycetes</taxon>
        <taxon>Hypocreomycetidae</taxon>
        <taxon>Glomerellales</taxon>
        <taxon>Glomerellaceae</taxon>
        <taxon>Colletotrichum</taxon>
        <taxon>Colletotrichum acutatum species complex</taxon>
    </lineage>
</organism>
<evidence type="ECO:0000313" key="1">
    <source>
        <dbReference type="EMBL" id="KXH50630.1"/>
    </source>
</evidence>
<protein>
    <submittedName>
        <fullName evidence="1">Uncharacterized protein</fullName>
    </submittedName>
</protein>
<sequence>MSLYDEGLANLQPAIPVPLLAPSALRHEDDEDDVEVEKVPQVKRFEGIKNFSPQDASLASMNSSSGSRPVSSLVHMDEIWDDWDLLPIETIQTLPNVVPNTKSPENNIRPKRITTFVDFNTKSFDGALPWQVLILSGMSGVVHGLLSSNPSYILCGVDSSHEVWNIRLKLGDLQAGDSGSWVIRESDEGLLGMVVARSAGSAYMVSFDQIRRSIQIRWGLETDSVGLPEIPTKRSFSQRHAQLLSDINAGLSQHDEATSFDNVMARSNFLRFHSKKRRRIGAAFQNLSFFPADQ</sequence>
<dbReference type="Proteomes" id="UP000070121">
    <property type="component" value="Unassembled WGS sequence"/>
</dbReference>
<reference evidence="1 2" key="1">
    <citation type="submission" date="2014-02" db="EMBL/GenBank/DDBJ databases">
        <title>The genome sequence of Colletotrichum salicis CBS 607.94.</title>
        <authorList>
            <person name="Baroncelli R."/>
            <person name="Thon M.R."/>
        </authorList>
    </citation>
    <scope>NUCLEOTIDE SEQUENCE [LARGE SCALE GENOMIC DNA]</scope>
    <source>
        <strain evidence="1 2">CBS 607.94</strain>
    </source>
</reference>
<dbReference type="OrthoDB" id="4850608at2759"/>
<comment type="caution">
    <text evidence="1">The sequence shown here is derived from an EMBL/GenBank/DDBJ whole genome shotgun (WGS) entry which is preliminary data.</text>
</comment>
<dbReference type="AlphaFoldDB" id="A0A135TR16"/>
<dbReference type="EMBL" id="JFFI01001899">
    <property type="protein sequence ID" value="KXH50630.1"/>
    <property type="molecule type" value="Genomic_DNA"/>
</dbReference>
<proteinExistence type="predicted"/>
<accession>A0A135TR16</accession>
<name>A0A135TR16_9PEZI</name>
<gene>
    <name evidence="1" type="ORF">CSAL01_11672</name>
</gene>
<dbReference type="STRING" id="1209931.A0A135TR16"/>